<reference evidence="3 4" key="1">
    <citation type="journal article" date="2013" name="BMC Genomics">
        <title>Comparative genomics of parasitic silkworm microsporidia reveal an association between genome expansion and host adaptation.</title>
        <authorList>
            <person name="Pan G."/>
            <person name="Xu J."/>
            <person name="Li T."/>
            <person name="Xia Q."/>
            <person name="Liu S.L."/>
            <person name="Zhang G."/>
            <person name="Li S."/>
            <person name="Li C."/>
            <person name="Liu H."/>
            <person name="Yang L."/>
            <person name="Liu T."/>
            <person name="Zhang X."/>
            <person name="Wu Z."/>
            <person name="Fan W."/>
            <person name="Dang X."/>
            <person name="Xiang H."/>
            <person name="Tao M."/>
            <person name="Li Y."/>
            <person name="Hu J."/>
            <person name="Li Z."/>
            <person name="Lin L."/>
            <person name="Luo J."/>
            <person name="Geng L."/>
            <person name="Wang L."/>
            <person name="Long M."/>
            <person name="Wan Y."/>
            <person name="He N."/>
            <person name="Zhang Z."/>
            <person name="Lu C."/>
            <person name="Keeling P.J."/>
            <person name="Wang J."/>
            <person name="Xiang Z."/>
            <person name="Zhou Z."/>
        </authorList>
    </citation>
    <scope>NUCLEOTIDE SEQUENCE [LARGE SCALE GENOMIC DNA]</scope>
    <source>
        <strain evidence="4">CQ1 / CVCC 102059</strain>
    </source>
</reference>
<gene>
    <name evidence="3" type="ORF">NBO_41g0016</name>
</gene>
<dbReference type="VEuPathDB" id="MicrosporidiaDB:NBO_41g0016"/>
<keyword evidence="4" id="KW-1185">Reference proteome</keyword>
<dbReference type="AlphaFoldDB" id="R0MIN9"/>
<proteinExistence type="predicted"/>
<feature type="compositionally biased region" description="Low complexity" evidence="1">
    <location>
        <begin position="274"/>
        <end position="291"/>
    </location>
</feature>
<protein>
    <submittedName>
        <fullName evidence="3">WD-repeat protein</fullName>
    </submittedName>
</protein>
<organism evidence="3 4">
    <name type="scientific">Nosema bombycis (strain CQ1 / CVCC 102059)</name>
    <name type="common">Microsporidian parasite</name>
    <name type="synonym">Pebrine of silkworm</name>
    <dbReference type="NCBI Taxonomy" id="578461"/>
    <lineage>
        <taxon>Eukaryota</taxon>
        <taxon>Fungi</taxon>
        <taxon>Fungi incertae sedis</taxon>
        <taxon>Microsporidia</taxon>
        <taxon>Nosematidae</taxon>
        <taxon>Nosema</taxon>
    </lineage>
</organism>
<evidence type="ECO:0000313" key="4">
    <source>
        <dbReference type="Proteomes" id="UP000016927"/>
    </source>
</evidence>
<dbReference type="Pfam" id="PF04048">
    <property type="entry name" value="Sec8_N"/>
    <property type="match status" value="1"/>
</dbReference>
<dbReference type="GO" id="GO:0006904">
    <property type="term" value="P:vesicle docking involved in exocytosis"/>
    <property type="evidence" value="ECO:0007669"/>
    <property type="project" value="InterPro"/>
</dbReference>
<name>R0MIN9_NOSB1</name>
<evidence type="ECO:0000256" key="1">
    <source>
        <dbReference type="SAM" id="MobiDB-lite"/>
    </source>
</evidence>
<dbReference type="Proteomes" id="UP000016927">
    <property type="component" value="Unassembled WGS sequence"/>
</dbReference>
<evidence type="ECO:0000313" key="3">
    <source>
        <dbReference type="EMBL" id="EOB14040.1"/>
    </source>
</evidence>
<accession>R0MIN9</accession>
<dbReference type="EMBL" id="KB908949">
    <property type="protein sequence ID" value="EOB14040.1"/>
    <property type="molecule type" value="Genomic_DNA"/>
</dbReference>
<feature type="domain" description="Exocyst complex component Sec8 N-terminal" evidence="2">
    <location>
        <begin position="7"/>
        <end position="104"/>
    </location>
</feature>
<dbReference type="HOGENOM" id="CLU_657371_0_0_1"/>
<dbReference type="GO" id="GO:0000145">
    <property type="term" value="C:exocyst"/>
    <property type="evidence" value="ECO:0007669"/>
    <property type="project" value="InterPro"/>
</dbReference>
<feature type="region of interest" description="Disordered" evidence="1">
    <location>
        <begin position="271"/>
        <end position="291"/>
    </location>
</feature>
<dbReference type="OrthoDB" id="2193852at2759"/>
<evidence type="ECO:0000259" key="2">
    <source>
        <dbReference type="Pfam" id="PF04048"/>
    </source>
</evidence>
<sequence>MEDAELVLKELRIDWETVLTEEYNPLKQALEIKRNSLKLSNYRNIYHKVERIMEKIIEETYKGFSDSVLSYTECYNLTTKGLKDLNQMQKIVESTSSMNINTKDIYGNYQETEYLRIKNEICEDLVNLKEKYESFKSFYKENKIQEAVHDLQEVRDIIKNKNLYNIKGIDTFGLEVEGDVREVCEEIFSKLDLFIYNNEIEFKDYFRLIIVLNRILKYDRFVYANLEKNIFRSIEEIIHGINKKGSEYDDGSSECEGDNYCKDGDDGLDKVNKDNTTQDNTTQDNTTQDSTTFNDNNQLPLLIDGTKIIFTLKSQGKISCFYNGKPKFKSNRNLKSLLVKLIVNKIKMIKYNLNFLRQMTDNAFSQLDDEEKNYYAEYKGFMIFCDKGSENLNLIIQKVINTFIDVYTVSDKKDIEIG</sequence>
<dbReference type="InterPro" id="IPR007191">
    <property type="entry name" value="Sec8_exocyst_N"/>
</dbReference>